<evidence type="ECO:0000256" key="3">
    <source>
        <dbReference type="ARBA" id="ARBA00022771"/>
    </source>
</evidence>
<dbReference type="InterPro" id="IPR003656">
    <property type="entry name" value="Znf_BED"/>
</dbReference>
<evidence type="ECO:0000256" key="4">
    <source>
        <dbReference type="ARBA" id="ARBA00022833"/>
    </source>
</evidence>
<keyword evidence="11" id="KW-1185">Reference proteome</keyword>
<keyword evidence="6" id="KW-0539">Nucleus</keyword>
<reference evidence="12 13" key="2">
    <citation type="submission" date="2025-04" db="UniProtKB">
        <authorList>
            <consortium name="RefSeq"/>
        </authorList>
    </citation>
    <scope>IDENTIFICATION</scope>
    <source>
        <tissue evidence="12 13">Leaf</tissue>
    </source>
</reference>
<name>A0A6P8BRX8_PUNGR</name>
<feature type="domain" description="DUF659" evidence="9">
    <location>
        <begin position="180"/>
        <end position="330"/>
    </location>
</feature>
<keyword evidence="4" id="KW-0862">Zinc</keyword>
<keyword evidence="2" id="KW-0479">Metal-binding</keyword>
<evidence type="ECO:0000313" key="11">
    <source>
        <dbReference type="Proteomes" id="UP000515151"/>
    </source>
</evidence>
<evidence type="ECO:0000259" key="10">
    <source>
        <dbReference type="Pfam" id="PF05699"/>
    </source>
</evidence>
<dbReference type="RefSeq" id="XP_031373590.1">
    <property type="nucleotide sequence ID" value="XM_031517730.1"/>
</dbReference>
<dbReference type="GO" id="GO:0005634">
    <property type="term" value="C:nucleus"/>
    <property type="evidence" value="ECO:0007669"/>
    <property type="project" value="UniProtKB-SubCell"/>
</dbReference>
<evidence type="ECO:0000256" key="6">
    <source>
        <dbReference type="ARBA" id="ARBA00023242"/>
    </source>
</evidence>
<evidence type="ECO:0000256" key="7">
    <source>
        <dbReference type="SAM" id="MobiDB-lite"/>
    </source>
</evidence>
<keyword evidence="3" id="KW-0863">Zinc-finger</keyword>
<evidence type="ECO:0000256" key="2">
    <source>
        <dbReference type="ARBA" id="ARBA00022723"/>
    </source>
</evidence>
<dbReference type="PANTHER" id="PTHR32166">
    <property type="entry name" value="OSJNBA0013A04.12 PROTEIN"/>
    <property type="match status" value="1"/>
</dbReference>
<evidence type="ECO:0000313" key="13">
    <source>
        <dbReference type="RefSeq" id="XP_031373590.1"/>
    </source>
</evidence>
<accession>A0A6P8BRX8</accession>
<feature type="domain" description="BED-type" evidence="8">
    <location>
        <begin position="8"/>
        <end position="42"/>
    </location>
</feature>
<dbReference type="InterPro" id="IPR007021">
    <property type="entry name" value="DUF659"/>
</dbReference>
<proteinExistence type="predicted"/>
<dbReference type="InterPro" id="IPR008906">
    <property type="entry name" value="HATC_C_dom"/>
</dbReference>
<evidence type="ECO:0000313" key="12">
    <source>
        <dbReference type="RefSeq" id="XP_031373582.1"/>
    </source>
</evidence>
<evidence type="ECO:0000259" key="8">
    <source>
        <dbReference type="Pfam" id="PF02892"/>
    </source>
</evidence>
<dbReference type="PANTHER" id="PTHR32166:SF123">
    <property type="entry name" value="BED-TYPE DOMAIN-CONTAINING PROTEIN"/>
    <property type="match status" value="1"/>
</dbReference>
<feature type="region of interest" description="Disordered" evidence="7">
    <location>
        <begin position="64"/>
        <end position="137"/>
    </location>
</feature>
<evidence type="ECO:0000256" key="1">
    <source>
        <dbReference type="ARBA" id="ARBA00004123"/>
    </source>
</evidence>
<dbReference type="GO" id="GO:0046983">
    <property type="term" value="F:protein dimerization activity"/>
    <property type="evidence" value="ECO:0007669"/>
    <property type="project" value="InterPro"/>
</dbReference>
<evidence type="ECO:0000259" key="9">
    <source>
        <dbReference type="Pfam" id="PF04937"/>
    </source>
</evidence>
<feature type="domain" description="HAT C-terminal dimerisation" evidence="10">
    <location>
        <begin position="554"/>
        <end position="618"/>
    </location>
</feature>
<sequence>MVRGRDACWEHCDLVDATKQKVRCNYCEREFSGGVYRMKFHLAQIKNKDIVPCTKVPSNVRNHIRSILSAPKKPKTPKKPKLDRAANGQQNSSSGSENSHANPNSSGQRGSSGSPVFIPQVSPDNPPATDDSQKLKQDHADKKVAMFFFHNAIPFRAAKSVYYQEMVDSIAECGTGYKAPSQEKLRTALLEKVRDDIHDCYRKYKEEWREFGCTILCESGPSVRTKSVLAFTVTYPKGSIFLKSVNVSGHEDDANYLFELLESVVLEVGIENVVQVITDSSASFIYAGSLLMAKYISLFCSPCASYCITKMLEDMSKQDWVVTVLEDAKTFIRYIHSNASTLNMTKKFYGGKELMRPGITRSVSDFLCLRAIVVHEENLKHIFSHNEWLSSIYSRHPDAQAFKSLLYSERFWRSAHEVVNVWEPLVKILRIVDGDMPAIGYLYEGIERAKIMIKLYYKAIEERYLPIWEIIDRRWSMQLRSPLYAAAASLNPSVFYCSNWKNDPRVRNGFQEVMLKVVSSDDEKRNITREHPVYINSQGALGTELAVMGRTLNAPGDWWAAYGYEIPTLQRMATRILSQPCSSHWCRWNWSTFESLHFKTRTKSELDRFSELVFVHCNMWLKGICQRDGRCKPVIFDEIDVSSEWPTELEPSAPTLDDSWLENLHSEVQN</sequence>
<organism evidence="11 12">
    <name type="scientific">Punica granatum</name>
    <name type="common">Pomegranate</name>
    <dbReference type="NCBI Taxonomy" id="22663"/>
    <lineage>
        <taxon>Eukaryota</taxon>
        <taxon>Viridiplantae</taxon>
        <taxon>Streptophyta</taxon>
        <taxon>Embryophyta</taxon>
        <taxon>Tracheophyta</taxon>
        <taxon>Spermatophyta</taxon>
        <taxon>Magnoliopsida</taxon>
        <taxon>eudicotyledons</taxon>
        <taxon>Gunneridae</taxon>
        <taxon>Pentapetalae</taxon>
        <taxon>rosids</taxon>
        <taxon>malvids</taxon>
        <taxon>Myrtales</taxon>
        <taxon>Lythraceae</taxon>
        <taxon>Punica</taxon>
    </lineage>
</organism>
<feature type="compositionally biased region" description="Low complexity" evidence="7">
    <location>
        <begin position="85"/>
        <end position="96"/>
    </location>
</feature>
<dbReference type="InterPro" id="IPR012337">
    <property type="entry name" value="RNaseH-like_sf"/>
</dbReference>
<dbReference type="RefSeq" id="XP_031373600.1">
    <property type="nucleotide sequence ID" value="XM_031517740.1"/>
</dbReference>
<feature type="compositionally biased region" description="Polar residues" evidence="7">
    <location>
        <begin position="97"/>
        <end position="114"/>
    </location>
</feature>
<dbReference type="Pfam" id="PF04937">
    <property type="entry name" value="DUF659"/>
    <property type="match status" value="1"/>
</dbReference>
<dbReference type="AlphaFoldDB" id="A0A6P8BRX8"/>
<dbReference type="GeneID" id="116188393"/>
<comment type="subcellular location">
    <subcellularLocation>
        <location evidence="1">Nucleus</location>
    </subcellularLocation>
</comment>
<evidence type="ECO:0000256" key="5">
    <source>
        <dbReference type="ARBA" id="ARBA00023125"/>
    </source>
</evidence>
<dbReference type="OrthoDB" id="2013475at2759"/>
<reference evidence="11" key="1">
    <citation type="journal article" date="2020" name="Plant Biotechnol. J.">
        <title>The pomegranate (Punica granatum L.) draft genome dissects genetic divergence between soft- and hard-seeded cultivars.</title>
        <authorList>
            <person name="Luo X."/>
            <person name="Li H."/>
            <person name="Wu Z."/>
            <person name="Yao W."/>
            <person name="Zhao P."/>
            <person name="Cao D."/>
            <person name="Yu H."/>
            <person name="Li K."/>
            <person name="Poudel K."/>
            <person name="Zhao D."/>
            <person name="Zhang F."/>
            <person name="Xia X."/>
            <person name="Chen L."/>
            <person name="Wang Q."/>
            <person name="Jing D."/>
            <person name="Cao S."/>
        </authorList>
    </citation>
    <scope>NUCLEOTIDE SEQUENCE [LARGE SCALE GENOMIC DNA]</scope>
</reference>
<keyword evidence="5" id="KW-0238">DNA-binding</keyword>
<dbReference type="Pfam" id="PF02892">
    <property type="entry name" value="zf-BED"/>
    <property type="match status" value="1"/>
</dbReference>
<dbReference type="Pfam" id="PF05699">
    <property type="entry name" value="Dimer_Tnp_hAT"/>
    <property type="match status" value="1"/>
</dbReference>
<feature type="compositionally biased region" description="Basic residues" evidence="7">
    <location>
        <begin position="72"/>
        <end position="81"/>
    </location>
</feature>
<gene>
    <name evidence="12 13 14" type="primary">LOC116188393</name>
</gene>
<dbReference type="GO" id="GO:0008270">
    <property type="term" value="F:zinc ion binding"/>
    <property type="evidence" value="ECO:0007669"/>
    <property type="project" value="UniProtKB-KW"/>
</dbReference>
<evidence type="ECO:0000313" key="14">
    <source>
        <dbReference type="RefSeq" id="XP_031373600.1"/>
    </source>
</evidence>
<dbReference type="Proteomes" id="UP000515151">
    <property type="component" value="Chromosome 1"/>
</dbReference>
<dbReference type="SUPFAM" id="SSF53098">
    <property type="entry name" value="Ribonuclease H-like"/>
    <property type="match status" value="1"/>
</dbReference>
<dbReference type="GO" id="GO:0003677">
    <property type="term" value="F:DNA binding"/>
    <property type="evidence" value="ECO:0007669"/>
    <property type="project" value="UniProtKB-KW"/>
</dbReference>
<dbReference type="RefSeq" id="XP_031373582.1">
    <property type="nucleotide sequence ID" value="XM_031517722.1"/>
</dbReference>
<protein>
    <submittedName>
        <fullName evidence="12 13">Uncharacterized protein LOC116188393</fullName>
    </submittedName>
</protein>